<feature type="signal peptide" evidence="2">
    <location>
        <begin position="1"/>
        <end position="17"/>
    </location>
</feature>
<evidence type="ECO:0000313" key="3">
    <source>
        <dbReference type="EMBL" id="PWR21807.1"/>
    </source>
</evidence>
<protein>
    <recommendedName>
        <fullName evidence="5">DUF1311 domain-containing protein</fullName>
    </recommendedName>
</protein>
<evidence type="ECO:0000256" key="1">
    <source>
        <dbReference type="SAM" id="MobiDB-lite"/>
    </source>
</evidence>
<comment type="caution">
    <text evidence="3">The sequence shown here is derived from an EMBL/GenBank/DDBJ whole genome shotgun (WGS) entry which is preliminary data.</text>
</comment>
<evidence type="ECO:0000313" key="4">
    <source>
        <dbReference type="Proteomes" id="UP000246077"/>
    </source>
</evidence>
<sequence>MAALAAAFALAGGFAMPAPLAAATEDPALAGCRRLVKEKWEVSRPLDLEGCLDRLAGSPSPYDEHGYKLALWGDILLATDGIGLYQSDDGGVHWTVVRQPADLERAALDHAPADPPPQPAAVEPPAEPKPDAAATASQAARYRMWLTLARRCEPTLPDEGTPLRDLQFKASECERRLRLPPGDVSTTQN</sequence>
<dbReference type="AlphaFoldDB" id="A0A317E443"/>
<dbReference type="EMBL" id="QGLF01000002">
    <property type="protein sequence ID" value="PWR21807.1"/>
    <property type="molecule type" value="Genomic_DNA"/>
</dbReference>
<accession>A0A317E443</accession>
<evidence type="ECO:0008006" key="5">
    <source>
        <dbReference type="Google" id="ProtNLM"/>
    </source>
</evidence>
<gene>
    <name evidence="3" type="ORF">DKG75_07400</name>
</gene>
<reference evidence="4" key="1">
    <citation type="submission" date="2018-05" db="EMBL/GenBank/DDBJ databases">
        <title>Zavarzinia sp. HR-AS.</title>
        <authorList>
            <person name="Lee Y."/>
            <person name="Jeon C.O."/>
        </authorList>
    </citation>
    <scope>NUCLEOTIDE SEQUENCE [LARGE SCALE GENOMIC DNA]</scope>
    <source>
        <strain evidence="4">DSM 1231</strain>
    </source>
</reference>
<dbReference type="Proteomes" id="UP000246077">
    <property type="component" value="Unassembled WGS sequence"/>
</dbReference>
<evidence type="ECO:0000256" key="2">
    <source>
        <dbReference type="SAM" id="SignalP"/>
    </source>
</evidence>
<proteinExistence type="predicted"/>
<keyword evidence="2" id="KW-0732">Signal</keyword>
<organism evidence="3 4">
    <name type="scientific">Zavarzinia compransoris</name>
    <dbReference type="NCBI Taxonomy" id="1264899"/>
    <lineage>
        <taxon>Bacteria</taxon>
        <taxon>Pseudomonadati</taxon>
        <taxon>Pseudomonadota</taxon>
        <taxon>Alphaproteobacteria</taxon>
        <taxon>Rhodospirillales</taxon>
        <taxon>Zavarziniaceae</taxon>
        <taxon>Zavarzinia</taxon>
    </lineage>
</organism>
<name>A0A317E443_9PROT</name>
<feature type="region of interest" description="Disordered" evidence="1">
    <location>
        <begin position="109"/>
        <end position="136"/>
    </location>
</feature>
<feature type="chain" id="PRO_5016443646" description="DUF1311 domain-containing protein" evidence="2">
    <location>
        <begin position="18"/>
        <end position="189"/>
    </location>
</feature>
<keyword evidence="4" id="KW-1185">Reference proteome</keyword>